<name>A0A8H7IMW6_9AGAM</name>
<gene>
    <name evidence="3" type="ORF">RHS01_00033</name>
</gene>
<sequence>MFRFSSQSDRPLDGGNYLHRFQRELKNKVRGSDRTNKGGGKSWKALERALRVLHDGARSIPPLASAVEGLISILYIYEEASQTDKNHENLASSLVATIDMLEQQLKISKSARIILERETLVLLSKKYSQFAEAELVIYARIIATSETQEAIQSYQRVEQLFYRVQAINRNKRRACTENTRTAILARLCEWANDPSSRTVNWVSGMAGTGKTTIAYTFSKILDSHGQLAASFFCTQASPNAVMLAE</sequence>
<evidence type="ECO:0000313" key="3">
    <source>
        <dbReference type="EMBL" id="KAF8761467.1"/>
    </source>
</evidence>
<dbReference type="InterPro" id="IPR027417">
    <property type="entry name" value="P-loop_NTPase"/>
</dbReference>
<dbReference type="SUPFAM" id="SSF52540">
    <property type="entry name" value="P-loop containing nucleoside triphosphate hydrolases"/>
    <property type="match status" value="1"/>
</dbReference>
<dbReference type="Pfam" id="PF24883">
    <property type="entry name" value="NPHP3_N"/>
    <property type="match status" value="1"/>
</dbReference>
<evidence type="ECO:0000313" key="4">
    <source>
        <dbReference type="Proteomes" id="UP000614334"/>
    </source>
</evidence>
<comment type="caution">
    <text evidence="3">The sequence shown here is derived from an EMBL/GenBank/DDBJ whole genome shotgun (WGS) entry which is preliminary data.</text>
</comment>
<evidence type="ECO:0000256" key="1">
    <source>
        <dbReference type="ARBA" id="ARBA00022737"/>
    </source>
</evidence>
<dbReference type="EMBL" id="JACYCF010000001">
    <property type="protein sequence ID" value="KAF8761467.1"/>
    <property type="molecule type" value="Genomic_DNA"/>
</dbReference>
<reference evidence="3" key="1">
    <citation type="submission" date="2020-09" db="EMBL/GenBank/DDBJ databases">
        <title>Comparative genome analyses of four rice-infecting Rhizoctonia solani isolates reveal extensive enrichment of homogalacturonan modification genes.</title>
        <authorList>
            <person name="Lee D.-Y."/>
            <person name="Jeon J."/>
            <person name="Kim K.-T."/>
            <person name="Cheong K."/>
            <person name="Song H."/>
            <person name="Choi G."/>
            <person name="Ko J."/>
            <person name="Opiyo S.O."/>
            <person name="Zuo S."/>
            <person name="Madhav S."/>
            <person name="Lee Y.-H."/>
            <person name="Wang G.-L."/>
        </authorList>
    </citation>
    <scope>NUCLEOTIDE SEQUENCE</scope>
    <source>
        <strain evidence="3">AG1-IA B2</strain>
    </source>
</reference>
<dbReference type="Proteomes" id="UP000614334">
    <property type="component" value="Unassembled WGS sequence"/>
</dbReference>
<feature type="domain" description="Nephrocystin 3-like N-terminal" evidence="2">
    <location>
        <begin position="187"/>
        <end position="238"/>
    </location>
</feature>
<dbReference type="InterPro" id="IPR056884">
    <property type="entry name" value="NPHP3-like_N"/>
</dbReference>
<accession>A0A8H7IMW6</accession>
<evidence type="ECO:0000259" key="2">
    <source>
        <dbReference type="Pfam" id="PF24883"/>
    </source>
</evidence>
<proteinExistence type="predicted"/>
<dbReference type="AlphaFoldDB" id="A0A8H7IMW6"/>
<keyword evidence="1" id="KW-0677">Repeat</keyword>
<organism evidence="3 4">
    <name type="scientific">Rhizoctonia solani</name>
    <dbReference type="NCBI Taxonomy" id="456999"/>
    <lineage>
        <taxon>Eukaryota</taxon>
        <taxon>Fungi</taxon>
        <taxon>Dikarya</taxon>
        <taxon>Basidiomycota</taxon>
        <taxon>Agaricomycotina</taxon>
        <taxon>Agaricomycetes</taxon>
        <taxon>Cantharellales</taxon>
        <taxon>Ceratobasidiaceae</taxon>
        <taxon>Rhizoctonia</taxon>
    </lineage>
</organism>
<protein>
    <submittedName>
        <fullName evidence="3">WD domain, G-beta repeat</fullName>
    </submittedName>
</protein>